<dbReference type="AlphaFoldDB" id="A0AAI9X300"/>
<evidence type="ECO:0000313" key="2">
    <source>
        <dbReference type="Proteomes" id="UP001227192"/>
    </source>
</evidence>
<sequence length="79" mass="9193">MVDTVEREREREREKGWMIRGKRRAAMNTIQLTFILVSCGNNGNMKIDYNIRAFPYGSTLYSVLCIHITVPLSYNTVYS</sequence>
<accession>A0AAI9X300</accession>
<reference evidence="1" key="1">
    <citation type="submission" date="2015-06" db="EMBL/GenBank/DDBJ databases">
        <authorList>
            <person name="Nguyen H."/>
        </authorList>
    </citation>
    <scope>NUCLEOTIDE SEQUENCE</scope>
    <source>
        <strain evidence="1">DAOM 180753</strain>
    </source>
</reference>
<protein>
    <submittedName>
        <fullName evidence="1">Uncharacterized protein</fullName>
    </submittedName>
</protein>
<comment type="caution">
    <text evidence="1">The sequence shown here is derived from an EMBL/GenBank/DDBJ whole genome shotgun (WGS) entry which is preliminary data.</text>
</comment>
<proteinExistence type="predicted"/>
<name>A0AAI9X300_PENTH</name>
<organism evidence="1 2">
    <name type="scientific">Penicillium thymicola</name>
    <dbReference type="NCBI Taxonomy" id="293382"/>
    <lineage>
        <taxon>Eukaryota</taxon>
        <taxon>Fungi</taxon>
        <taxon>Dikarya</taxon>
        <taxon>Ascomycota</taxon>
        <taxon>Pezizomycotina</taxon>
        <taxon>Eurotiomycetes</taxon>
        <taxon>Eurotiomycetidae</taxon>
        <taxon>Eurotiales</taxon>
        <taxon>Aspergillaceae</taxon>
        <taxon>Penicillium</taxon>
    </lineage>
</organism>
<reference evidence="1" key="2">
    <citation type="journal article" date="2016" name="Fungal Biol.">
        <title>Ochratoxin A production by Penicillium thymicola.</title>
        <authorList>
            <person name="Nguyen H.D.T."/>
            <person name="McMullin D.R."/>
            <person name="Ponomareva E."/>
            <person name="Riley R."/>
            <person name="Pomraning K.R."/>
            <person name="Baker S.E."/>
            <person name="Seifert K.A."/>
        </authorList>
    </citation>
    <scope>NUCLEOTIDE SEQUENCE</scope>
    <source>
        <strain evidence="1">DAOM 180753</strain>
    </source>
</reference>
<dbReference type="Proteomes" id="UP001227192">
    <property type="component" value="Unassembled WGS sequence"/>
</dbReference>
<keyword evidence="2" id="KW-1185">Reference proteome</keyword>
<evidence type="ECO:0000313" key="1">
    <source>
        <dbReference type="EMBL" id="KAJ9481514.1"/>
    </source>
</evidence>
<gene>
    <name evidence="1" type="ORF">VN97_g11959</name>
</gene>
<dbReference type="EMBL" id="LACB01000758">
    <property type="protein sequence ID" value="KAJ9481514.1"/>
    <property type="molecule type" value="Genomic_DNA"/>
</dbReference>